<evidence type="ECO:0000259" key="2">
    <source>
        <dbReference type="Pfam" id="PF14833"/>
    </source>
</evidence>
<dbReference type="Gene3D" id="1.10.1040.10">
    <property type="entry name" value="N-(1-d-carboxylethyl)-l-norvaline Dehydrogenase, domain 2"/>
    <property type="match status" value="1"/>
</dbReference>
<proteinExistence type="predicted"/>
<dbReference type="PANTHER" id="PTHR43060:SF15">
    <property type="entry name" value="3-HYDROXYISOBUTYRATE DEHYDROGENASE-LIKE 1, MITOCHONDRIAL-RELATED"/>
    <property type="match status" value="1"/>
</dbReference>
<sequence>MDAAGQQGGSDAGQDGNFLINGHNCFRKGIRQSMLANRNIVLARTKARSARQHFERNRMPHSTVAFLGIGLMGHPMAARLAGAGIYPRVWNRTLAKAEALAGTGAIPCASVEEAVNGAAIVISMLEAGPAVAATIEAALPAMAPGTLWIDMSSTRHDEALAFHARLAGQGMRFMDAPVSGGVGGAEAGTLAIMAGGSLHDFNEAASVFAPMGSAQLVGPHGSGQVAKLCNQLIVGATINVVAEALLLAQAAGADPGAVREAIRGGFAGSRILEVHGQRMLDRNFIPGGQVKSQLKDLRNVLAAAGEAGLVLPLTSAAARSYESIEGELPHADHAAALLALERINPGQRVGSGPDRLP</sequence>
<gene>
    <name evidence="3" type="ORF">ACFPQ5_07120</name>
</gene>
<organism evidence="3 4">
    <name type="scientific">Massilia suwonensis</name>
    <dbReference type="NCBI Taxonomy" id="648895"/>
    <lineage>
        <taxon>Bacteria</taxon>
        <taxon>Pseudomonadati</taxon>
        <taxon>Pseudomonadota</taxon>
        <taxon>Betaproteobacteria</taxon>
        <taxon>Burkholderiales</taxon>
        <taxon>Oxalobacteraceae</taxon>
        <taxon>Telluria group</taxon>
        <taxon>Massilia</taxon>
    </lineage>
</organism>
<reference evidence="4" key="1">
    <citation type="journal article" date="2019" name="Int. J. Syst. Evol. Microbiol.">
        <title>The Global Catalogue of Microorganisms (GCM) 10K type strain sequencing project: providing services to taxonomists for standard genome sequencing and annotation.</title>
        <authorList>
            <consortium name="The Broad Institute Genomics Platform"/>
            <consortium name="The Broad Institute Genome Sequencing Center for Infectious Disease"/>
            <person name="Wu L."/>
            <person name="Ma J."/>
        </authorList>
    </citation>
    <scope>NUCLEOTIDE SEQUENCE [LARGE SCALE GENOMIC DNA]</scope>
    <source>
        <strain evidence="4">CCUG 43111</strain>
    </source>
</reference>
<dbReference type="PANTHER" id="PTHR43060">
    <property type="entry name" value="3-HYDROXYISOBUTYRATE DEHYDROGENASE-LIKE 1, MITOCHONDRIAL-RELATED"/>
    <property type="match status" value="1"/>
</dbReference>
<feature type="domain" description="3-hydroxyisobutyrate dehydrogenase-like NAD-binding" evidence="2">
    <location>
        <begin position="221"/>
        <end position="337"/>
    </location>
</feature>
<dbReference type="Pfam" id="PF03446">
    <property type="entry name" value="NAD_binding_2"/>
    <property type="match status" value="1"/>
</dbReference>
<feature type="domain" description="6-phosphogluconate dehydrogenase NADP-binding" evidence="1">
    <location>
        <begin position="63"/>
        <end position="214"/>
    </location>
</feature>
<protein>
    <submittedName>
        <fullName evidence="3">NAD(P)-dependent oxidoreductase</fullName>
        <ecNumber evidence="3">1.1.-.-</ecNumber>
    </submittedName>
</protein>
<dbReference type="InterPro" id="IPR013328">
    <property type="entry name" value="6PGD_dom2"/>
</dbReference>
<name>A0ABW0MM69_9BURK</name>
<dbReference type="EC" id="1.1.-.-" evidence="3"/>
<dbReference type="Pfam" id="PF14833">
    <property type="entry name" value="NAD_binding_11"/>
    <property type="match status" value="1"/>
</dbReference>
<comment type="caution">
    <text evidence="3">The sequence shown here is derived from an EMBL/GenBank/DDBJ whole genome shotgun (WGS) entry which is preliminary data.</text>
</comment>
<accession>A0ABW0MM69</accession>
<dbReference type="InterPro" id="IPR008927">
    <property type="entry name" value="6-PGluconate_DH-like_C_sf"/>
</dbReference>
<dbReference type="GO" id="GO:0016491">
    <property type="term" value="F:oxidoreductase activity"/>
    <property type="evidence" value="ECO:0007669"/>
    <property type="project" value="UniProtKB-KW"/>
</dbReference>
<dbReference type="Gene3D" id="3.40.50.720">
    <property type="entry name" value="NAD(P)-binding Rossmann-like Domain"/>
    <property type="match status" value="1"/>
</dbReference>
<evidence type="ECO:0000259" key="1">
    <source>
        <dbReference type="Pfam" id="PF03446"/>
    </source>
</evidence>
<evidence type="ECO:0000313" key="3">
    <source>
        <dbReference type="EMBL" id="MFC5477951.1"/>
    </source>
</evidence>
<keyword evidence="4" id="KW-1185">Reference proteome</keyword>
<dbReference type="InterPro" id="IPR006115">
    <property type="entry name" value="6PGDH_NADP-bd"/>
</dbReference>
<dbReference type="InterPro" id="IPR029154">
    <property type="entry name" value="HIBADH-like_NADP-bd"/>
</dbReference>
<evidence type="ECO:0000313" key="4">
    <source>
        <dbReference type="Proteomes" id="UP001596101"/>
    </source>
</evidence>
<dbReference type="EMBL" id="JBHSMR010000011">
    <property type="protein sequence ID" value="MFC5477951.1"/>
    <property type="molecule type" value="Genomic_DNA"/>
</dbReference>
<dbReference type="SUPFAM" id="SSF48179">
    <property type="entry name" value="6-phosphogluconate dehydrogenase C-terminal domain-like"/>
    <property type="match status" value="1"/>
</dbReference>
<dbReference type="SUPFAM" id="SSF51735">
    <property type="entry name" value="NAD(P)-binding Rossmann-fold domains"/>
    <property type="match status" value="1"/>
</dbReference>
<keyword evidence="3" id="KW-0560">Oxidoreductase</keyword>
<dbReference type="InterPro" id="IPR036291">
    <property type="entry name" value="NAD(P)-bd_dom_sf"/>
</dbReference>
<dbReference type="RefSeq" id="WP_379752773.1">
    <property type="nucleotide sequence ID" value="NZ_JBHSMR010000011.1"/>
</dbReference>
<dbReference type="Proteomes" id="UP001596101">
    <property type="component" value="Unassembled WGS sequence"/>
</dbReference>